<dbReference type="WBParaSite" id="ALUE_0001434101-mRNA-1">
    <property type="protein sequence ID" value="ALUE_0001434101-mRNA-1"/>
    <property type="gene ID" value="ALUE_0001434101"/>
</dbReference>
<organism evidence="1 2">
    <name type="scientific">Ascaris lumbricoides</name>
    <name type="common">Giant roundworm</name>
    <dbReference type="NCBI Taxonomy" id="6252"/>
    <lineage>
        <taxon>Eukaryota</taxon>
        <taxon>Metazoa</taxon>
        <taxon>Ecdysozoa</taxon>
        <taxon>Nematoda</taxon>
        <taxon>Chromadorea</taxon>
        <taxon>Rhabditida</taxon>
        <taxon>Spirurina</taxon>
        <taxon>Ascaridomorpha</taxon>
        <taxon>Ascaridoidea</taxon>
        <taxon>Ascarididae</taxon>
        <taxon>Ascaris</taxon>
    </lineage>
</organism>
<evidence type="ECO:0000313" key="1">
    <source>
        <dbReference type="Proteomes" id="UP000036681"/>
    </source>
</evidence>
<accession>A0A0M3IA00</accession>
<keyword evidence="1" id="KW-1185">Reference proteome</keyword>
<name>A0A0M3IA00_ASCLU</name>
<dbReference type="Proteomes" id="UP000036681">
    <property type="component" value="Unplaced"/>
</dbReference>
<sequence length="232" mass="25924">MVSKRSSIKIIIILSYIIESSSGRGLESVEKLLTSNINEDCFRMVSKRSSIKIIIILSYVIESSSGRGLESVEKLLTSNINENYQSDSMQSENRTREDINDTKAIGAKIFSHGNNTFALFHTNRSKEIHQAKISETIAVEPTIISSTESEKSQSKPNDEDVDDELLNLIDVEEIKFSVPVHARIETVRLKALRDAIIKIAQQQVSANPSKQSFHCLNSKKSLSFYSAETVAE</sequence>
<dbReference type="AlphaFoldDB" id="A0A0M3IA00"/>
<protein>
    <submittedName>
        <fullName evidence="2">BESS domain-containing protein</fullName>
    </submittedName>
</protein>
<evidence type="ECO:0000313" key="2">
    <source>
        <dbReference type="WBParaSite" id="ALUE_0001434101-mRNA-1"/>
    </source>
</evidence>
<reference evidence="2" key="1">
    <citation type="submission" date="2017-02" db="UniProtKB">
        <authorList>
            <consortium name="WormBaseParasite"/>
        </authorList>
    </citation>
    <scope>IDENTIFICATION</scope>
</reference>
<proteinExistence type="predicted"/>